<name>A0A9Q0GA46_9ROSI</name>
<comment type="caution">
    <text evidence="2">The sequence shown here is derived from an EMBL/GenBank/DDBJ whole genome shotgun (WGS) entry which is preliminary data.</text>
</comment>
<dbReference type="PROSITE" id="PS50181">
    <property type="entry name" value="FBOX"/>
    <property type="match status" value="1"/>
</dbReference>
<protein>
    <recommendedName>
        <fullName evidence="1">F-box domain-containing protein</fullName>
    </recommendedName>
</protein>
<reference evidence="2" key="1">
    <citation type="submission" date="2022-02" db="EMBL/GenBank/DDBJ databases">
        <authorList>
            <person name="Henning P.M."/>
            <person name="McCubbin A.G."/>
            <person name="Shore J.S."/>
        </authorList>
    </citation>
    <scope>NUCLEOTIDE SEQUENCE</scope>
    <source>
        <strain evidence="2">F60SS</strain>
        <tissue evidence="2">Leaves</tissue>
    </source>
</reference>
<accession>A0A9Q0GA46</accession>
<dbReference type="Proteomes" id="UP001141552">
    <property type="component" value="Unassembled WGS sequence"/>
</dbReference>
<dbReference type="SUPFAM" id="SSF81383">
    <property type="entry name" value="F-box domain"/>
    <property type="match status" value="1"/>
</dbReference>
<dbReference type="CDD" id="cd22157">
    <property type="entry name" value="F-box_AtFBW1-like"/>
    <property type="match status" value="1"/>
</dbReference>
<keyword evidence="3" id="KW-1185">Reference proteome</keyword>
<evidence type="ECO:0000313" key="3">
    <source>
        <dbReference type="Proteomes" id="UP001141552"/>
    </source>
</evidence>
<proteinExistence type="predicted"/>
<dbReference type="PANTHER" id="PTHR31672:SF13">
    <property type="entry name" value="F-BOX PROTEIN CPR30-LIKE"/>
    <property type="match status" value="1"/>
</dbReference>
<gene>
    <name evidence="2" type="ORF">Tsubulata_002559</name>
</gene>
<dbReference type="InterPro" id="IPR001810">
    <property type="entry name" value="F-box_dom"/>
</dbReference>
<dbReference type="InterPro" id="IPR036047">
    <property type="entry name" value="F-box-like_dom_sf"/>
</dbReference>
<dbReference type="AlphaFoldDB" id="A0A9Q0GA46"/>
<reference evidence="2" key="2">
    <citation type="journal article" date="2023" name="Plants (Basel)">
        <title>Annotation of the Turnera subulata (Passifloraceae) Draft Genome Reveals the S-Locus Evolved after the Divergence of Turneroideae from Passifloroideae in a Stepwise Manner.</title>
        <authorList>
            <person name="Henning P.M."/>
            <person name="Roalson E.H."/>
            <person name="Mir W."/>
            <person name="McCubbin A.G."/>
            <person name="Shore J.S."/>
        </authorList>
    </citation>
    <scope>NUCLEOTIDE SEQUENCE</scope>
    <source>
        <strain evidence="2">F60SS</strain>
    </source>
</reference>
<dbReference type="Gene3D" id="1.20.1280.50">
    <property type="match status" value="1"/>
</dbReference>
<dbReference type="Pfam" id="PF12937">
    <property type="entry name" value="F-box-like"/>
    <property type="match status" value="1"/>
</dbReference>
<dbReference type="InterPro" id="IPR050796">
    <property type="entry name" value="SCF_F-box_component"/>
</dbReference>
<evidence type="ECO:0000259" key="1">
    <source>
        <dbReference type="PROSITE" id="PS50181"/>
    </source>
</evidence>
<evidence type="ECO:0000313" key="2">
    <source>
        <dbReference type="EMBL" id="KAJ4846042.1"/>
    </source>
</evidence>
<sequence length="295" mass="34553">MVIVDKGSLIPNLWKKLARVSASGKNRKVDLLESLPDEIIIDILSRLPADFILKCRRVCKRWRALTITPYFAELQLMRATPTLIAGCYFHYYYSSVYFNVYDASKRQGWSGHGMPITTSGNLHWMVEHRNRLDRENWYKKLKTKFSDHPCAHSILRFNTQTESMDTMPHPGYNDCLGPNHGKMQLLVAEERLSICHIFGGGNLVDVWILVEYSNWHWIKSYKLNLNVLKTTRGDCLEEYADFIWIRKDELLLHVSFEGLFVYNLRQNTIREIAAETSHCFSFFYTHTKSLMSFRI</sequence>
<dbReference type="SMART" id="SM00256">
    <property type="entry name" value="FBOX"/>
    <property type="match status" value="1"/>
</dbReference>
<feature type="domain" description="F-box" evidence="1">
    <location>
        <begin position="29"/>
        <end position="74"/>
    </location>
</feature>
<dbReference type="EMBL" id="JAKUCV010001512">
    <property type="protein sequence ID" value="KAJ4846042.1"/>
    <property type="molecule type" value="Genomic_DNA"/>
</dbReference>
<dbReference type="OrthoDB" id="692435at2759"/>
<organism evidence="2 3">
    <name type="scientific">Turnera subulata</name>
    <dbReference type="NCBI Taxonomy" id="218843"/>
    <lineage>
        <taxon>Eukaryota</taxon>
        <taxon>Viridiplantae</taxon>
        <taxon>Streptophyta</taxon>
        <taxon>Embryophyta</taxon>
        <taxon>Tracheophyta</taxon>
        <taxon>Spermatophyta</taxon>
        <taxon>Magnoliopsida</taxon>
        <taxon>eudicotyledons</taxon>
        <taxon>Gunneridae</taxon>
        <taxon>Pentapetalae</taxon>
        <taxon>rosids</taxon>
        <taxon>fabids</taxon>
        <taxon>Malpighiales</taxon>
        <taxon>Passifloraceae</taxon>
        <taxon>Turnera</taxon>
    </lineage>
</organism>
<dbReference type="PANTHER" id="PTHR31672">
    <property type="entry name" value="BNACNNG10540D PROTEIN"/>
    <property type="match status" value="1"/>
</dbReference>